<dbReference type="GO" id="GO:0042586">
    <property type="term" value="F:peptide deformylase activity"/>
    <property type="evidence" value="ECO:0007669"/>
    <property type="project" value="UniProtKB-UniRule"/>
</dbReference>
<dbReference type="eggNOG" id="COG0242">
    <property type="taxonomic scope" value="Bacteria"/>
</dbReference>
<dbReference type="STRING" id="411467.BACCAP_01960"/>
<feature type="binding site" evidence="3">
    <location>
        <position position="142"/>
    </location>
    <ligand>
        <name>Fe cation</name>
        <dbReference type="ChEBI" id="CHEBI:24875"/>
    </ligand>
</feature>
<dbReference type="InterPro" id="IPR023635">
    <property type="entry name" value="Peptide_deformylase"/>
</dbReference>
<comment type="function">
    <text evidence="3">Removes the formyl group from the N-terminal Met of newly synthesized proteins. Requires at least a dipeptide for an efficient rate of reaction. N-terminal L-methionine is a prerequisite for activity but the enzyme has broad specificity at other positions.</text>
</comment>
<dbReference type="PIRSF" id="PIRSF004749">
    <property type="entry name" value="Pep_def"/>
    <property type="match status" value="1"/>
</dbReference>
<evidence type="ECO:0000256" key="2">
    <source>
        <dbReference type="ARBA" id="ARBA00023004"/>
    </source>
</evidence>
<dbReference type="Gene3D" id="3.90.45.10">
    <property type="entry name" value="Peptide deformylase"/>
    <property type="match status" value="1"/>
</dbReference>
<dbReference type="AlphaFoldDB" id="A6NUS6"/>
<dbReference type="SUPFAM" id="SSF56420">
    <property type="entry name" value="Peptide deformylase"/>
    <property type="match status" value="1"/>
</dbReference>
<evidence type="ECO:0000313" key="5">
    <source>
        <dbReference type="Proteomes" id="UP000003639"/>
    </source>
</evidence>
<keyword evidence="5" id="KW-1185">Reference proteome</keyword>
<sequence length="175" mass="19763">MWTPWIKEEYIMALRTIITKGDPVLSKKAHLVTNFDEKLAILLDDMVETLRDSGGVGLAAPQIGILRRVVVVINDEDQVIELVNPEIIATEGEQVGFEGCLSVPGRWGKVARPMKARVKAQNRQGEWFEVEDEGLTARCFCHELDHLDGHLFTELTDKLYTSEELEELMEQEGQA</sequence>
<dbReference type="PANTHER" id="PTHR10458">
    <property type="entry name" value="PEPTIDE DEFORMYLASE"/>
    <property type="match status" value="1"/>
</dbReference>
<dbReference type="GO" id="GO:0046872">
    <property type="term" value="F:metal ion binding"/>
    <property type="evidence" value="ECO:0007669"/>
    <property type="project" value="UniProtKB-KW"/>
</dbReference>
<dbReference type="HAMAP" id="MF_00163">
    <property type="entry name" value="Pep_deformylase"/>
    <property type="match status" value="1"/>
</dbReference>
<dbReference type="EMBL" id="AAXG02000012">
    <property type="protein sequence ID" value="EDN00127.1"/>
    <property type="molecule type" value="Genomic_DNA"/>
</dbReference>
<dbReference type="CDD" id="cd00487">
    <property type="entry name" value="Pep_deformylase"/>
    <property type="match status" value="1"/>
</dbReference>
<accession>A6NUS6</accession>
<dbReference type="Pfam" id="PF01327">
    <property type="entry name" value="Pep_deformylase"/>
    <property type="match status" value="1"/>
</dbReference>
<feature type="active site" evidence="3">
    <location>
        <position position="143"/>
    </location>
</feature>
<dbReference type="PANTHER" id="PTHR10458:SF22">
    <property type="entry name" value="PEPTIDE DEFORMYLASE"/>
    <property type="match status" value="1"/>
</dbReference>
<organism evidence="4 5">
    <name type="scientific">Pseudoflavonifractor capillosus ATCC 29799</name>
    <dbReference type="NCBI Taxonomy" id="411467"/>
    <lineage>
        <taxon>Bacteria</taxon>
        <taxon>Bacillati</taxon>
        <taxon>Bacillota</taxon>
        <taxon>Clostridia</taxon>
        <taxon>Eubacteriales</taxon>
        <taxon>Oscillospiraceae</taxon>
        <taxon>Pseudoflavonifractor</taxon>
    </lineage>
</organism>
<comment type="similarity">
    <text evidence="1 3">Belongs to the polypeptide deformylase family.</text>
</comment>
<keyword evidence="3" id="KW-0479">Metal-binding</keyword>
<gene>
    <name evidence="3 4" type="primary">def</name>
    <name evidence="4" type="ORF">BACCAP_01960</name>
</gene>
<feature type="binding site" evidence="3">
    <location>
        <position position="100"/>
    </location>
    <ligand>
        <name>Fe cation</name>
        <dbReference type="ChEBI" id="CHEBI:24875"/>
    </ligand>
</feature>
<evidence type="ECO:0000256" key="3">
    <source>
        <dbReference type="HAMAP-Rule" id="MF_00163"/>
    </source>
</evidence>
<feature type="binding site" evidence="3">
    <location>
        <position position="146"/>
    </location>
    <ligand>
        <name>Fe cation</name>
        <dbReference type="ChEBI" id="CHEBI:24875"/>
    </ligand>
</feature>
<dbReference type="Proteomes" id="UP000003639">
    <property type="component" value="Unassembled WGS sequence"/>
</dbReference>
<comment type="catalytic activity">
    <reaction evidence="3">
        <text>N-terminal N-formyl-L-methionyl-[peptide] + H2O = N-terminal L-methionyl-[peptide] + formate</text>
        <dbReference type="Rhea" id="RHEA:24420"/>
        <dbReference type="Rhea" id="RHEA-COMP:10639"/>
        <dbReference type="Rhea" id="RHEA-COMP:10640"/>
        <dbReference type="ChEBI" id="CHEBI:15377"/>
        <dbReference type="ChEBI" id="CHEBI:15740"/>
        <dbReference type="ChEBI" id="CHEBI:49298"/>
        <dbReference type="ChEBI" id="CHEBI:64731"/>
        <dbReference type="EC" id="3.5.1.88"/>
    </reaction>
</comment>
<name>A6NUS6_9FIRM</name>
<evidence type="ECO:0000313" key="4">
    <source>
        <dbReference type="EMBL" id="EDN00127.1"/>
    </source>
</evidence>
<keyword evidence="2 3" id="KW-0408">Iron</keyword>
<keyword evidence="3" id="KW-0648">Protein biosynthesis</keyword>
<comment type="cofactor">
    <cofactor evidence="3">
        <name>Fe(2+)</name>
        <dbReference type="ChEBI" id="CHEBI:29033"/>
    </cofactor>
    <text evidence="3">Binds 1 Fe(2+) ion.</text>
</comment>
<dbReference type="NCBIfam" id="NF001159">
    <property type="entry name" value="PRK00150.1-3"/>
    <property type="match status" value="1"/>
</dbReference>
<dbReference type="InterPro" id="IPR036821">
    <property type="entry name" value="Peptide_deformylase_sf"/>
</dbReference>
<comment type="caution">
    <text evidence="4">The sequence shown here is derived from an EMBL/GenBank/DDBJ whole genome shotgun (WGS) entry which is preliminary data.</text>
</comment>
<proteinExistence type="inferred from homology"/>
<dbReference type="NCBIfam" id="TIGR00079">
    <property type="entry name" value="pept_deformyl"/>
    <property type="match status" value="1"/>
</dbReference>
<keyword evidence="3 4" id="KW-0378">Hydrolase</keyword>
<dbReference type="GO" id="GO:0006412">
    <property type="term" value="P:translation"/>
    <property type="evidence" value="ECO:0007669"/>
    <property type="project" value="UniProtKB-UniRule"/>
</dbReference>
<evidence type="ECO:0000256" key="1">
    <source>
        <dbReference type="ARBA" id="ARBA00010759"/>
    </source>
</evidence>
<reference evidence="4 5" key="2">
    <citation type="submission" date="2007-06" db="EMBL/GenBank/DDBJ databases">
        <title>Draft genome sequence of Pseudoflavonifractor capillosus ATCC 29799.</title>
        <authorList>
            <person name="Sudarsanam P."/>
            <person name="Ley R."/>
            <person name="Guruge J."/>
            <person name="Turnbaugh P.J."/>
            <person name="Mahowald M."/>
            <person name="Liep D."/>
            <person name="Gordon J."/>
        </authorList>
    </citation>
    <scope>NUCLEOTIDE SEQUENCE [LARGE SCALE GENOMIC DNA]</scope>
    <source>
        <strain evidence="4 5">ATCC 29799</strain>
    </source>
</reference>
<dbReference type="EC" id="3.5.1.88" evidence="3"/>
<dbReference type="PRINTS" id="PR01576">
    <property type="entry name" value="PDEFORMYLASE"/>
</dbReference>
<reference evidence="4 5" key="1">
    <citation type="submission" date="2007-04" db="EMBL/GenBank/DDBJ databases">
        <authorList>
            <person name="Fulton L."/>
            <person name="Clifton S."/>
            <person name="Fulton B."/>
            <person name="Xu J."/>
            <person name="Minx P."/>
            <person name="Pepin K.H."/>
            <person name="Johnson M."/>
            <person name="Thiruvilangam P."/>
            <person name="Bhonagiri V."/>
            <person name="Nash W.E."/>
            <person name="Mardis E.R."/>
            <person name="Wilson R.K."/>
        </authorList>
    </citation>
    <scope>NUCLEOTIDE SEQUENCE [LARGE SCALE GENOMIC DNA]</scope>
    <source>
        <strain evidence="4 5">ATCC 29799</strain>
    </source>
</reference>
<protein>
    <recommendedName>
        <fullName evidence="3">Peptide deformylase</fullName>
        <shortName evidence="3">PDF</shortName>
        <ecNumber evidence="3">3.5.1.88</ecNumber>
    </recommendedName>
    <alternativeName>
        <fullName evidence="3">Polypeptide deformylase</fullName>
    </alternativeName>
</protein>